<protein>
    <submittedName>
        <fullName evidence="1">Uncharacterized protein</fullName>
    </submittedName>
</protein>
<name>A0ACD3QHB9_LARCR</name>
<evidence type="ECO:0000313" key="2">
    <source>
        <dbReference type="Proteomes" id="UP000793456"/>
    </source>
</evidence>
<dbReference type="Proteomes" id="UP000793456">
    <property type="component" value="Chromosome XIX"/>
</dbReference>
<organism evidence="1 2">
    <name type="scientific">Larimichthys crocea</name>
    <name type="common">Large yellow croaker</name>
    <name type="synonym">Pseudosciaena crocea</name>
    <dbReference type="NCBI Taxonomy" id="215358"/>
    <lineage>
        <taxon>Eukaryota</taxon>
        <taxon>Metazoa</taxon>
        <taxon>Chordata</taxon>
        <taxon>Craniata</taxon>
        <taxon>Vertebrata</taxon>
        <taxon>Euteleostomi</taxon>
        <taxon>Actinopterygii</taxon>
        <taxon>Neopterygii</taxon>
        <taxon>Teleostei</taxon>
        <taxon>Neoteleostei</taxon>
        <taxon>Acanthomorphata</taxon>
        <taxon>Eupercaria</taxon>
        <taxon>Sciaenidae</taxon>
        <taxon>Larimichthys</taxon>
    </lineage>
</organism>
<evidence type="ECO:0000313" key="1">
    <source>
        <dbReference type="EMBL" id="TMS06545.1"/>
    </source>
</evidence>
<proteinExistence type="predicted"/>
<gene>
    <name evidence="1" type="ORF">E3U43_016304</name>
</gene>
<accession>A0ACD3QHB9</accession>
<dbReference type="EMBL" id="CM011692">
    <property type="protein sequence ID" value="TMS06545.1"/>
    <property type="molecule type" value="Genomic_DNA"/>
</dbReference>
<sequence length="102" mass="11121">MIHSNKCSTSWGRLVLRERREIKANKEIEDSLLSVQDLQAALGGKASWGSHGPTVTWADLFKGPPGGRGRPGIPGHKGMKGDHGECQCTIVKLSRGSNWPCW</sequence>
<comment type="caution">
    <text evidence="1">The sequence shown here is derived from an EMBL/GenBank/DDBJ whole genome shotgun (WGS) entry which is preliminary data.</text>
</comment>
<reference evidence="1" key="1">
    <citation type="submission" date="2018-11" db="EMBL/GenBank/DDBJ databases">
        <title>The sequence and de novo assembly of Larimichthys crocea genome using PacBio and Hi-C technologies.</title>
        <authorList>
            <person name="Xu P."/>
            <person name="Chen B."/>
            <person name="Zhou Z."/>
            <person name="Ke Q."/>
            <person name="Wu Y."/>
            <person name="Bai H."/>
            <person name="Pu F."/>
        </authorList>
    </citation>
    <scope>NUCLEOTIDE SEQUENCE</scope>
    <source>
        <tissue evidence="1">Muscle</tissue>
    </source>
</reference>
<keyword evidence="2" id="KW-1185">Reference proteome</keyword>